<evidence type="ECO:0000313" key="1">
    <source>
        <dbReference type="EMBL" id="KYN35690.1"/>
    </source>
</evidence>
<keyword evidence="2" id="KW-1185">Reference proteome</keyword>
<gene>
    <name evidence="1" type="ORF">ALC56_09988</name>
</gene>
<reference evidence="1 2" key="1">
    <citation type="submission" date="2016-03" db="EMBL/GenBank/DDBJ databases">
        <title>Trachymyrmex septentrionalis WGS genome.</title>
        <authorList>
            <person name="Nygaard S."/>
            <person name="Hu H."/>
            <person name="Boomsma J."/>
            <person name="Zhang G."/>
        </authorList>
    </citation>
    <scope>NUCLEOTIDE SEQUENCE [LARGE SCALE GENOMIC DNA]</scope>
    <source>
        <strain evidence="1">Tsep2-gDNA-1</strain>
        <tissue evidence="1">Whole body</tissue>
    </source>
</reference>
<dbReference type="AlphaFoldDB" id="A0A151JU31"/>
<sequence length="78" mass="8795">MRQVARVGIIEHGSYLLPQADQILLTVLPKSADQDQEAEDRTHSEEDHRCCLTVRGLLSVITVHRRVFDDVNNTPSLS</sequence>
<dbReference type="EMBL" id="KQ981799">
    <property type="protein sequence ID" value="KYN35690.1"/>
    <property type="molecule type" value="Genomic_DNA"/>
</dbReference>
<accession>A0A151JU31</accession>
<proteinExistence type="predicted"/>
<evidence type="ECO:0000313" key="2">
    <source>
        <dbReference type="Proteomes" id="UP000078541"/>
    </source>
</evidence>
<protein>
    <submittedName>
        <fullName evidence="1">Uncharacterized protein</fullName>
    </submittedName>
</protein>
<name>A0A151JU31_9HYME</name>
<dbReference type="Proteomes" id="UP000078541">
    <property type="component" value="Unassembled WGS sequence"/>
</dbReference>
<organism evidence="1 2">
    <name type="scientific">Trachymyrmex septentrionalis</name>
    <dbReference type="NCBI Taxonomy" id="34720"/>
    <lineage>
        <taxon>Eukaryota</taxon>
        <taxon>Metazoa</taxon>
        <taxon>Ecdysozoa</taxon>
        <taxon>Arthropoda</taxon>
        <taxon>Hexapoda</taxon>
        <taxon>Insecta</taxon>
        <taxon>Pterygota</taxon>
        <taxon>Neoptera</taxon>
        <taxon>Endopterygota</taxon>
        <taxon>Hymenoptera</taxon>
        <taxon>Apocrita</taxon>
        <taxon>Aculeata</taxon>
        <taxon>Formicoidea</taxon>
        <taxon>Formicidae</taxon>
        <taxon>Myrmicinae</taxon>
        <taxon>Trachymyrmex</taxon>
    </lineage>
</organism>